<organism evidence="2 3">
    <name type="scientific">Derxia gummosa DSM 723</name>
    <dbReference type="NCBI Taxonomy" id="1121388"/>
    <lineage>
        <taxon>Bacteria</taxon>
        <taxon>Pseudomonadati</taxon>
        <taxon>Pseudomonadota</taxon>
        <taxon>Betaproteobacteria</taxon>
        <taxon>Burkholderiales</taxon>
        <taxon>Alcaligenaceae</taxon>
        <taxon>Derxia</taxon>
    </lineage>
</organism>
<feature type="signal peptide" evidence="1">
    <location>
        <begin position="1"/>
        <end position="27"/>
    </location>
</feature>
<evidence type="ECO:0000313" key="2">
    <source>
        <dbReference type="Proteomes" id="UP000675920"/>
    </source>
</evidence>
<protein>
    <submittedName>
        <fullName evidence="3">DUF1800 domain-containing protein</fullName>
    </submittedName>
</protein>
<sequence>MTFAPSAPHRRRFLLAGTGLAAGVVLAAPARAFPFNAAPFATHTAAALAGLPAAATGASAGGANPAMSEETHLLSRLAFGPSTADRERLRALGTDGWIDEQLRPDKLALPADLQRELDALPTQTLSQHELLMRYREAQYAGKTDEGKARRHFLMGSVAQEDAQARLLRATRSPRQLEEVLTEFWFNHFNVFADKGPIKMLSGHYERTAIRPHVLGRFRDMLGATARHPAMLFYLDNWLSVAPGMQVSAGRTGLNENYARELMELHTLGVDGGYTQKDVTELARMLTGWTYRADRTTPSVFEFVAKQHDNGSKTWLGQTIEPAGEAEGEHALDVLARHPSTAKRIGFKLAQCFVADAPPPALVERLARRFLDTDGDLREVTRALVTSAEFRAPEVRGAKFKTPYRQVVTAARVSGLAITDTLPLRATLTQMAQPLYGCPTPDGWKDTEEAWLSPEAIGRRVNFASTLASGRLPIDTPFRLMPEPDAPDPKAGARAADMAPATMGEMKPPMPAMPAPGRAQAAVIRRDAAALADADAGTRARRPEPLDAERLLAALGDAITPRVRAAVADARPELRAALVLGSPDFMRH</sequence>
<proteinExistence type="predicted"/>
<keyword evidence="1" id="KW-0732">Signal</keyword>
<accession>A0A8B6XA33</accession>
<keyword evidence="2" id="KW-1185">Reference proteome</keyword>
<evidence type="ECO:0000313" key="3">
    <source>
        <dbReference type="RefSeq" id="WP_051378787.1"/>
    </source>
</evidence>
<dbReference type="AlphaFoldDB" id="A0A8B6XA33"/>
<dbReference type="RefSeq" id="WP_051378787.1">
    <property type="nucleotide sequence ID" value="NZ_AXWS01000014.1"/>
</dbReference>
<feature type="chain" id="PRO_5034768335" evidence="1">
    <location>
        <begin position="28"/>
        <end position="587"/>
    </location>
</feature>
<dbReference type="Pfam" id="PF08811">
    <property type="entry name" value="DUF1800"/>
    <property type="match status" value="1"/>
</dbReference>
<evidence type="ECO:0000256" key="1">
    <source>
        <dbReference type="SAM" id="SignalP"/>
    </source>
</evidence>
<dbReference type="Proteomes" id="UP000675920">
    <property type="component" value="Unplaced"/>
</dbReference>
<name>A0A8B6XA33_9BURK</name>
<dbReference type="InterPro" id="IPR014917">
    <property type="entry name" value="DUF1800"/>
</dbReference>
<dbReference type="InterPro" id="IPR006311">
    <property type="entry name" value="TAT_signal"/>
</dbReference>
<dbReference type="OrthoDB" id="9772295at2"/>
<dbReference type="PROSITE" id="PS51318">
    <property type="entry name" value="TAT"/>
    <property type="match status" value="1"/>
</dbReference>
<reference evidence="3" key="1">
    <citation type="submission" date="2025-08" db="UniProtKB">
        <authorList>
            <consortium name="RefSeq"/>
        </authorList>
    </citation>
    <scope>IDENTIFICATION</scope>
</reference>